<keyword evidence="4" id="KW-1185">Reference proteome</keyword>
<name>A0ABR3AQ67_PHYBL</name>
<reference evidence="3 4" key="1">
    <citation type="submission" date="2024-04" db="EMBL/GenBank/DDBJ databases">
        <title>Symmetric and asymmetric DNA N6-adenine methylation regulates different biological responses in Mucorales.</title>
        <authorList>
            <consortium name="Lawrence Berkeley National Laboratory"/>
            <person name="Lax C."/>
            <person name="Mondo S.J."/>
            <person name="Osorio-Concepcion M."/>
            <person name="Muszewska A."/>
            <person name="Corrochano-Luque M."/>
            <person name="Gutierrez G."/>
            <person name="Riley R."/>
            <person name="Lipzen A."/>
            <person name="Guo J."/>
            <person name="Hundley H."/>
            <person name="Amirebrahimi M."/>
            <person name="Ng V."/>
            <person name="Lorenzo-Gutierrez D."/>
            <person name="Binder U."/>
            <person name="Yang J."/>
            <person name="Song Y."/>
            <person name="Canovas D."/>
            <person name="Navarro E."/>
            <person name="Freitag M."/>
            <person name="Gabaldon T."/>
            <person name="Grigoriev I.V."/>
            <person name="Corrochano L.M."/>
            <person name="Nicolas F.E."/>
            <person name="Garre V."/>
        </authorList>
    </citation>
    <scope>NUCLEOTIDE SEQUENCE [LARGE SCALE GENOMIC DNA]</scope>
    <source>
        <strain evidence="3 4">L51</strain>
    </source>
</reference>
<keyword evidence="1" id="KW-0833">Ubl conjugation pathway</keyword>
<organism evidence="3 4">
    <name type="scientific">Phycomyces blakesleeanus</name>
    <dbReference type="NCBI Taxonomy" id="4837"/>
    <lineage>
        <taxon>Eukaryota</taxon>
        <taxon>Fungi</taxon>
        <taxon>Fungi incertae sedis</taxon>
        <taxon>Mucoromycota</taxon>
        <taxon>Mucoromycotina</taxon>
        <taxon>Mucoromycetes</taxon>
        <taxon>Mucorales</taxon>
        <taxon>Phycomycetaceae</taxon>
        <taxon>Phycomyces</taxon>
    </lineage>
</organism>
<accession>A0ABR3AQ67</accession>
<dbReference type="InterPro" id="IPR000608">
    <property type="entry name" value="UBC"/>
</dbReference>
<sequence>MTPKILLTRLRKELTDLERDPPPGIVCYPIDDDITQLESFIKGPPESPYEKGLFQLDITIPLQYPFSPPQIRFKTPIYHPNIDDCGRICADILKKGVSGGWKPSLNLSTTLMSLSTLMAHPNPDDPLDADIVSTHIRIYMILL</sequence>
<evidence type="ECO:0000313" key="3">
    <source>
        <dbReference type="EMBL" id="KAL0078009.1"/>
    </source>
</evidence>
<evidence type="ECO:0000259" key="2">
    <source>
        <dbReference type="PROSITE" id="PS50127"/>
    </source>
</evidence>
<dbReference type="Pfam" id="PF00179">
    <property type="entry name" value="UQ_con"/>
    <property type="match status" value="1"/>
</dbReference>
<proteinExistence type="predicted"/>
<evidence type="ECO:0000313" key="4">
    <source>
        <dbReference type="Proteomes" id="UP001448207"/>
    </source>
</evidence>
<evidence type="ECO:0000256" key="1">
    <source>
        <dbReference type="ARBA" id="ARBA00022786"/>
    </source>
</evidence>
<dbReference type="PROSITE" id="PS50127">
    <property type="entry name" value="UBC_2"/>
    <property type="match status" value="1"/>
</dbReference>
<dbReference type="SUPFAM" id="SSF54495">
    <property type="entry name" value="UBC-like"/>
    <property type="match status" value="1"/>
</dbReference>
<dbReference type="Gene3D" id="3.10.110.10">
    <property type="entry name" value="Ubiquitin Conjugating Enzyme"/>
    <property type="match status" value="1"/>
</dbReference>
<feature type="domain" description="UBC core" evidence="2">
    <location>
        <begin position="5"/>
        <end position="143"/>
    </location>
</feature>
<gene>
    <name evidence="3" type="ORF">J3Q64DRAFT_1767271</name>
</gene>
<dbReference type="SMART" id="SM00212">
    <property type="entry name" value="UBCc"/>
    <property type="match status" value="1"/>
</dbReference>
<dbReference type="InterPro" id="IPR050113">
    <property type="entry name" value="Ub_conjugating_enzyme"/>
</dbReference>
<dbReference type="CDD" id="cd23805">
    <property type="entry name" value="UBCc_UBE2T"/>
    <property type="match status" value="1"/>
</dbReference>
<dbReference type="EMBL" id="JBCLYO010000026">
    <property type="protein sequence ID" value="KAL0078009.1"/>
    <property type="molecule type" value="Genomic_DNA"/>
</dbReference>
<comment type="caution">
    <text evidence="3">The sequence shown here is derived from an EMBL/GenBank/DDBJ whole genome shotgun (WGS) entry which is preliminary data.</text>
</comment>
<protein>
    <submittedName>
        <fullName evidence="3">Ubiquitin-conjugating enzyme/RWD-like protein</fullName>
    </submittedName>
</protein>
<dbReference type="InterPro" id="IPR016135">
    <property type="entry name" value="UBQ-conjugating_enzyme/RWD"/>
</dbReference>
<dbReference type="Proteomes" id="UP001448207">
    <property type="component" value="Unassembled WGS sequence"/>
</dbReference>
<dbReference type="PANTHER" id="PTHR24067">
    <property type="entry name" value="UBIQUITIN-CONJUGATING ENZYME E2"/>
    <property type="match status" value="1"/>
</dbReference>